<sequence length="334" mass="35022">MRQEEQRVGNEHPEAVRSEPVPVPPPGDRAGRTDVPEDALDDRGTFDDPAVADERSRTNAAPPHGRNTDRTGSNDSRDDDGDRAEFHEPGPVPTAFGATSVGGAVAASALASPLPEDEPDPRTESTAQPGDGAVNGPREGRRADPTAEFHRSVGLGDDRPDSREARRAGAEMLPPDAVDGRPERRADLAGQAGDPEGGAAGAAGYGSATPAMVDPDAEHTPARRTDTGALGSAGTDRPAGSTVAAEPASLLDPGMAQGFRDRWRDVQLRFVDDPRAAAGEAQSLVDEAIQALSSALSAQKNKLGGWQDAGSADTEQLRMAVRHYRDFLDRVLGR</sequence>
<feature type="compositionally biased region" description="Gly residues" evidence="1">
    <location>
        <begin position="195"/>
        <end position="204"/>
    </location>
</feature>
<proteinExistence type="predicted"/>
<dbReference type="EMBL" id="CP109071">
    <property type="protein sequence ID" value="WSA30303.1"/>
    <property type="molecule type" value="Genomic_DNA"/>
</dbReference>
<protein>
    <submittedName>
        <fullName evidence="2">Uncharacterized protein</fullName>
    </submittedName>
</protein>
<feature type="compositionally biased region" description="Basic and acidic residues" evidence="1">
    <location>
        <begin position="216"/>
        <end position="226"/>
    </location>
</feature>
<dbReference type="Proteomes" id="UP000199343">
    <property type="component" value="Unassembled WGS sequence"/>
</dbReference>
<evidence type="ECO:0000313" key="2">
    <source>
        <dbReference type="EMBL" id="SCL65575.1"/>
    </source>
</evidence>
<accession>A0A1C6VGZ8</accession>
<feature type="compositionally biased region" description="Basic and acidic residues" evidence="1">
    <location>
        <begin position="29"/>
        <end position="57"/>
    </location>
</feature>
<reference evidence="3 5" key="2">
    <citation type="submission" date="2022-10" db="EMBL/GenBank/DDBJ databases">
        <title>The complete genomes of actinobacterial strains from the NBC collection.</title>
        <authorList>
            <person name="Joergensen T.S."/>
            <person name="Alvarez Arevalo M."/>
            <person name="Sterndorff E.B."/>
            <person name="Faurdal D."/>
            <person name="Vuksanovic O."/>
            <person name="Mourched A.-S."/>
            <person name="Charusanti P."/>
            <person name="Shaw S."/>
            <person name="Blin K."/>
            <person name="Weber T."/>
        </authorList>
    </citation>
    <scope>NUCLEOTIDE SEQUENCE [LARGE SCALE GENOMIC DNA]</scope>
    <source>
        <strain evidence="3 5">NBC 01809</strain>
    </source>
</reference>
<organism evidence="2 4">
    <name type="scientific">Micromonospora peucetia</name>
    <dbReference type="NCBI Taxonomy" id="47871"/>
    <lineage>
        <taxon>Bacteria</taxon>
        <taxon>Bacillati</taxon>
        <taxon>Actinomycetota</taxon>
        <taxon>Actinomycetes</taxon>
        <taxon>Micromonosporales</taxon>
        <taxon>Micromonosporaceae</taxon>
        <taxon>Micromonospora</taxon>
    </lineage>
</organism>
<keyword evidence="5" id="KW-1185">Reference proteome</keyword>
<evidence type="ECO:0000313" key="3">
    <source>
        <dbReference type="EMBL" id="WSA30303.1"/>
    </source>
</evidence>
<dbReference type="EMBL" id="FMIC01000002">
    <property type="protein sequence ID" value="SCL65575.1"/>
    <property type="molecule type" value="Genomic_DNA"/>
</dbReference>
<dbReference type="AlphaFoldDB" id="A0A1C6VGZ8"/>
<feature type="compositionally biased region" description="Basic and acidic residues" evidence="1">
    <location>
        <begin position="138"/>
        <end position="169"/>
    </location>
</feature>
<dbReference type="OrthoDB" id="123178at2"/>
<gene>
    <name evidence="2" type="ORF">GA0070608_3137</name>
    <name evidence="3" type="ORF">OIE14_19065</name>
</gene>
<dbReference type="STRING" id="47871.GA0070608_3137"/>
<evidence type="ECO:0000313" key="4">
    <source>
        <dbReference type="Proteomes" id="UP000199343"/>
    </source>
</evidence>
<reference evidence="2 4" key="1">
    <citation type="submission" date="2016-06" db="EMBL/GenBank/DDBJ databases">
        <authorList>
            <person name="Kjaerup R.B."/>
            <person name="Dalgaard T.S."/>
            <person name="Juul-Madsen H.R."/>
        </authorList>
    </citation>
    <scope>NUCLEOTIDE SEQUENCE [LARGE SCALE GENOMIC DNA]</scope>
    <source>
        <strain evidence="2 4">DSM 43363</strain>
    </source>
</reference>
<feature type="compositionally biased region" description="Low complexity" evidence="1">
    <location>
        <begin position="94"/>
        <end position="114"/>
    </location>
</feature>
<feature type="region of interest" description="Disordered" evidence="1">
    <location>
        <begin position="1"/>
        <end position="256"/>
    </location>
</feature>
<evidence type="ECO:0000313" key="5">
    <source>
        <dbReference type="Proteomes" id="UP001334804"/>
    </source>
</evidence>
<dbReference type="Proteomes" id="UP001334804">
    <property type="component" value="Chromosome"/>
</dbReference>
<feature type="compositionally biased region" description="Basic and acidic residues" evidence="1">
    <location>
        <begin position="1"/>
        <end position="17"/>
    </location>
</feature>
<evidence type="ECO:0000256" key="1">
    <source>
        <dbReference type="SAM" id="MobiDB-lite"/>
    </source>
</evidence>
<dbReference type="RefSeq" id="WP_091628585.1">
    <property type="nucleotide sequence ID" value="NZ_CP109071.1"/>
</dbReference>
<feature type="compositionally biased region" description="Basic and acidic residues" evidence="1">
    <location>
        <begin position="178"/>
        <end position="187"/>
    </location>
</feature>
<name>A0A1C6VGZ8_9ACTN</name>